<dbReference type="SUPFAM" id="SSF52540">
    <property type="entry name" value="P-loop containing nucleoside triphosphate hydrolases"/>
    <property type="match status" value="1"/>
</dbReference>
<dbReference type="GO" id="GO:0016787">
    <property type="term" value="F:hydrolase activity"/>
    <property type="evidence" value="ECO:0007669"/>
    <property type="project" value="UniProtKB-KW"/>
</dbReference>
<dbReference type="Pfam" id="PF01926">
    <property type="entry name" value="MMR_HSR1"/>
    <property type="match status" value="1"/>
</dbReference>
<sequence length="282" mass="31247">MFRFTLLLRHGLRITPRDTQQGTRFSSSHTKTIFSDASSAELIGEARNVDVGLPDLHGLPEDVHTRSLSLASHYVGQFTGRTLTLSHLVVTPPGRANAGKSSLLNAVLGRDSLVETSSKAGRTRTLRFYRVGSPPGSLVLVDAPGYGARGRPEWGQLFEHYLNTRKELKRVYILFNAKHGLNEYDQTMLQDLDQRCQSSLGQKFTLQAIITKLDLLLTLDSKTAKDQLKKIRQDIFEAAPTCLPSIMTSTALHPFVGIHEMRQSVAEACGVGRVRSTILHNQ</sequence>
<keyword evidence="6" id="KW-0378">Hydrolase</keyword>
<evidence type="ECO:0000313" key="7">
    <source>
        <dbReference type="Proteomes" id="UP000813824"/>
    </source>
</evidence>
<dbReference type="PANTHER" id="PTHR46498:SF1">
    <property type="entry name" value="GTP-BINDING PROTEIN 8"/>
    <property type="match status" value="1"/>
</dbReference>
<evidence type="ECO:0000259" key="5">
    <source>
        <dbReference type="PROSITE" id="PS51706"/>
    </source>
</evidence>
<evidence type="ECO:0000313" key="6">
    <source>
        <dbReference type="EMBL" id="KAH8104019.1"/>
    </source>
</evidence>
<evidence type="ECO:0000256" key="3">
    <source>
        <dbReference type="ARBA" id="ARBA00022842"/>
    </source>
</evidence>
<keyword evidence="1" id="KW-0479">Metal-binding</keyword>
<dbReference type="Proteomes" id="UP000813824">
    <property type="component" value="Unassembled WGS sequence"/>
</dbReference>
<dbReference type="Gene3D" id="3.40.50.300">
    <property type="entry name" value="P-loop containing nucleotide triphosphate hydrolases"/>
    <property type="match status" value="1"/>
</dbReference>
<gene>
    <name evidence="6" type="ORF">BXZ70DRAFT_905146</name>
</gene>
<name>A0A8K0UTK4_9AGAR</name>
<reference evidence="6" key="1">
    <citation type="journal article" date="2021" name="New Phytol.">
        <title>Evolutionary innovations through gain and loss of genes in the ectomycorrhizal Boletales.</title>
        <authorList>
            <person name="Wu G."/>
            <person name="Miyauchi S."/>
            <person name="Morin E."/>
            <person name="Kuo A."/>
            <person name="Drula E."/>
            <person name="Varga T."/>
            <person name="Kohler A."/>
            <person name="Feng B."/>
            <person name="Cao Y."/>
            <person name="Lipzen A."/>
            <person name="Daum C."/>
            <person name="Hundley H."/>
            <person name="Pangilinan J."/>
            <person name="Johnson J."/>
            <person name="Barry K."/>
            <person name="LaButti K."/>
            <person name="Ng V."/>
            <person name="Ahrendt S."/>
            <person name="Min B."/>
            <person name="Choi I.G."/>
            <person name="Park H."/>
            <person name="Plett J.M."/>
            <person name="Magnuson J."/>
            <person name="Spatafora J.W."/>
            <person name="Nagy L.G."/>
            <person name="Henrissat B."/>
            <person name="Grigoriev I.V."/>
            <person name="Yang Z.L."/>
            <person name="Xu J."/>
            <person name="Martin F.M."/>
        </authorList>
    </citation>
    <scope>NUCLEOTIDE SEQUENCE</scope>
    <source>
        <strain evidence="6">KKN 215</strain>
    </source>
</reference>
<dbReference type="PROSITE" id="PS51706">
    <property type="entry name" value="G_ENGB"/>
    <property type="match status" value="1"/>
</dbReference>
<dbReference type="InterPro" id="IPR027417">
    <property type="entry name" value="P-loop_NTPase"/>
</dbReference>
<feature type="domain" description="EngB-type G" evidence="5">
    <location>
        <begin position="86"/>
        <end position="271"/>
    </location>
</feature>
<dbReference type="GO" id="GO:0046872">
    <property type="term" value="F:metal ion binding"/>
    <property type="evidence" value="ECO:0007669"/>
    <property type="project" value="UniProtKB-KW"/>
</dbReference>
<dbReference type="InterPro" id="IPR030393">
    <property type="entry name" value="G_ENGB_dom"/>
</dbReference>
<evidence type="ECO:0000256" key="2">
    <source>
        <dbReference type="ARBA" id="ARBA00022741"/>
    </source>
</evidence>
<comment type="caution">
    <text evidence="6">The sequence shown here is derived from an EMBL/GenBank/DDBJ whole genome shotgun (WGS) entry which is preliminary data.</text>
</comment>
<dbReference type="OrthoDB" id="391988at2759"/>
<dbReference type="EMBL" id="JAEVFJ010000006">
    <property type="protein sequence ID" value="KAH8104019.1"/>
    <property type="molecule type" value="Genomic_DNA"/>
</dbReference>
<proteinExistence type="predicted"/>
<dbReference type="GO" id="GO:0005739">
    <property type="term" value="C:mitochondrion"/>
    <property type="evidence" value="ECO:0007669"/>
    <property type="project" value="TreeGrafter"/>
</dbReference>
<dbReference type="GO" id="GO:0005525">
    <property type="term" value="F:GTP binding"/>
    <property type="evidence" value="ECO:0007669"/>
    <property type="project" value="UniProtKB-KW"/>
</dbReference>
<protein>
    <submittedName>
        <fullName evidence="6">P-loop containing nucleoside triphosphate hydrolase protein</fullName>
    </submittedName>
</protein>
<dbReference type="InterPro" id="IPR052279">
    <property type="entry name" value="EngB_GTPase"/>
</dbReference>
<dbReference type="InterPro" id="IPR006073">
    <property type="entry name" value="GTP-bd"/>
</dbReference>
<accession>A0A8K0UTK4</accession>
<organism evidence="6 7">
    <name type="scientific">Cristinia sonorae</name>
    <dbReference type="NCBI Taxonomy" id="1940300"/>
    <lineage>
        <taxon>Eukaryota</taxon>
        <taxon>Fungi</taxon>
        <taxon>Dikarya</taxon>
        <taxon>Basidiomycota</taxon>
        <taxon>Agaricomycotina</taxon>
        <taxon>Agaricomycetes</taxon>
        <taxon>Agaricomycetidae</taxon>
        <taxon>Agaricales</taxon>
        <taxon>Pleurotineae</taxon>
        <taxon>Stephanosporaceae</taxon>
        <taxon>Cristinia</taxon>
    </lineage>
</organism>
<keyword evidence="7" id="KW-1185">Reference proteome</keyword>
<dbReference type="PANTHER" id="PTHR46498">
    <property type="entry name" value="GTP-BINDING PROTEIN 8"/>
    <property type="match status" value="1"/>
</dbReference>
<keyword evidence="3" id="KW-0460">Magnesium</keyword>
<keyword evidence="2" id="KW-0547">Nucleotide-binding</keyword>
<dbReference type="AlphaFoldDB" id="A0A8K0UTK4"/>
<keyword evidence="4" id="KW-0342">GTP-binding</keyword>
<evidence type="ECO:0000256" key="1">
    <source>
        <dbReference type="ARBA" id="ARBA00022723"/>
    </source>
</evidence>
<evidence type="ECO:0000256" key="4">
    <source>
        <dbReference type="ARBA" id="ARBA00023134"/>
    </source>
</evidence>